<evidence type="ECO:0000313" key="2">
    <source>
        <dbReference type="Proteomes" id="UP000643165"/>
    </source>
</evidence>
<evidence type="ECO:0000313" key="1">
    <source>
        <dbReference type="EMBL" id="GIJ22847.1"/>
    </source>
</evidence>
<keyword evidence="2" id="KW-1185">Reference proteome</keyword>
<comment type="caution">
    <text evidence="1">The sequence shown here is derived from an EMBL/GenBank/DDBJ whole genome shotgun (WGS) entry which is preliminary data.</text>
</comment>
<organism evidence="1 2">
    <name type="scientific">Micromonospora lutea</name>
    <dbReference type="NCBI Taxonomy" id="419825"/>
    <lineage>
        <taxon>Bacteria</taxon>
        <taxon>Bacillati</taxon>
        <taxon>Actinomycetota</taxon>
        <taxon>Actinomycetes</taxon>
        <taxon>Micromonosporales</taxon>
        <taxon>Micromonosporaceae</taxon>
        <taxon>Micromonospora</taxon>
    </lineage>
</organism>
<sequence length="112" mass="12088">MHETLESGVMDIWFGDDETAELCSRAANLTARWGAAGGMAVGRRLLQIEAAPTVEALRALPGGLCRDATDDTWMINVGNVAVIRFALDDRTYGAGTVRVLSVSDQPAVRIRR</sequence>
<gene>
    <name evidence="1" type="ORF">Vlu01_34710</name>
</gene>
<name>A0ABQ4IYB1_9ACTN</name>
<protein>
    <submittedName>
        <fullName evidence="1">Uncharacterized protein</fullName>
    </submittedName>
</protein>
<accession>A0ABQ4IYB1</accession>
<proteinExistence type="predicted"/>
<dbReference type="Proteomes" id="UP000643165">
    <property type="component" value="Unassembled WGS sequence"/>
</dbReference>
<dbReference type="EMBL" id="BOPB01000018">
    <property type="protein sequence ID" value="GIJ22847.1"/>
    <property type="molecule type" value="Genomic_DNA"/>
</dbReference>
<reference evidence="1 2" key="1">
    <citation type="submission" date="2021-01" db="EMBL/GenBank/DDBJ databases">
        <title>Whole genome shotgun sequence of Verrucosispora lutea NBRC 106530.</title>
        <authorList>
            <person name="Komaki H."/>
            <person name="Tamura T."/>
        </authorList>
    </citation>
    <scope>NUCLEOTIDE SEQUENCE [LARGE SCALE GENOMIC DNA]</scope>
    <source>
        <strain evidence="1 2">NBRC 106530</strain>
    </source>
</reference>